<name>A0A0F8YIC8_9ZZZZ</name>
<evidence type="ECO:0008006" key="2">
    <source>
        <dbReference type="Google" id="ProtNLM"/>
    </source>
</evidence>
<comment type="caution">
    <text evidence="1">The sequence shown here is derived from an EMBL/GenBank/DDBJ whole genome shotgun (WGS) entry which is preliminary data.</text>
</comment>
<protein>
    <recommendedName>
        <fullName evidence="2">Homing endonuclease LAGLIDADG domain-containing protein</fullName>
    </recommendedName>
</protein>
<reference evidence="1" key="1">
    <citation type="journal article" date="2015" name="Nature">
        <title>Complex archaea that bridge the gap between prokaryotes and eukaryotes.</title>
        <authorList>
            <person name="Spang A."/>
            <person name="Saw J.H."/>
            <person name="Jorgensen S.L."/>
            <person name="Zaremba-Niedzwiedzka K."/>
            <person name="Martijn J."/>
            <person name="Lind A.E."/>
            <person name="van Eijk R."/>
            <person name="Schleper C."/>
            <person name="Guy L."/>
            <person name="Ettema T.J."/>
        </authorList>
    </citation>
    <scope>NUCLEOTIDE SEQUENCE</scope>
</reference>
<dbReference type="SUPFAM" id="SSF55608">
    <property type="entry name" value="Homing endonucleases"/>
    <property type="match status" value="1"/>
</dbReference>
<dbReference type="Gene3D" id="3.10.28.10">
    <property type="entry name" value="Homing endonucleases"/>
    <property type="match status" value="1"/>
</dbReference>
<dbReference type="AlphaFoldDB" id="A0A0F8YIC8"/>
<dbReference type="InterPro" id="IPR027434">
    <property type="entry name" value="Homing_endonucl"/>
</dbReference>
<sequence>MWDYRLALAWLAGMIDGDGCISFIQAKHRKGRGAVPILLIGGVERKPLERALQICGG</sequence>
<evidence type="ECO:0000313" key="1">
    <source>
        <dbReference type="EMBL" id="KKK81162.1"/>
    </source>
</evidence>
<dbReference type="EMBL" id="LAZR01053247">
    <property type="protein sequence ID" value="KKK81162.1"/>
    <property type="molecule type" value="Genomic_DNA"/>
</dbReference>
<proteinExistence type="predicted"/>
<gene>
    <name evidence="1" type="ORF">LCGC14_2816270</name>
</gene>
<organism evidence="1">
    <name type="scientific">marine sediment metagenome</name>
    <dbReference type="NCBI Taxonomy" id="412755"/>
    <lineage>
        <taxon>unclassified sequences</taxon>
        <taxon>metagenomes</taxon>
        <taxon>ecological metagenomes</taxon>
    </lineage>
</organism>
<feature type="non-terminal residue" evidence="1">
    <location>
        <position position="57"/>
    </location>
</feature>
<accession>A0A0F8YIC8</accession>